<dbReference type="EMBL" id="JARJCW010000102">
    <property type="protein sequence ID" value="KAJ7194075.1"/>
    <property type="molecule type" value="Genomic_DNA"/>
</dbReference>
<organism evidence="3 4">
    <name type="scientific">Mycena pura</name>
    <dbReference type="NCBI Taxonomy" id="153505"/>
    <lineage>
        <taxon>Eukaryota</taxon>
        <taxon>Fungi</taxon>
        <taxon>Dikarya</taxon>
        <taxon>Basidiomycota</taxon>
        <taxon>Agaricomycotina</taxon>
        <taxon>Agaricomycetes</taxon>
        <taxon>Agaricomycetidae</taxon>
        <taxon>Agaricales</taxon>
        <taxon>Marasmiineae</taxon>
        <taxon>Mycenaceae</taxon>
        <taxon>Mycena</taxon>
    </lineage>
</organism>
<dbReference type="InterPro" id="IPR045339">
    <property type="entry name" value="DUF6534"/>
</dbReference>
<proteinExistence type="predicted"/>
<protein>
    <recommendedName>
        <fullName evidence="2">DUF6534 domain-containing protein</fullName>
    </recommendedName>
</protein>
<dbReference type="Proteomes" id="UP001219525">
    <property type="component" value="Unassembled WGS sequence"/>
</dbReference>
<evidence type="ECO:0000313" key="3">
    <source>
        <dbReference type="EMBL" id="KAJ7194075.1"/>
    </source>
</evidence>
<feature type="transmembrane region" description="Helical" evidence="1">
    <location>
        <begin position="146"/>
        <end position="169"/>
    </location>
</feature>
<keyword evidence="1" id="KW-1133">Transmembrane helix</keyword>
<dbReference type="PANTHER" id="PTHR40465:SF1">
    <property type="entry name" value="DUF6534 DOMAIN-CONTAINING PROTEIN"/>
    <property type="match status" value="1"/>
</dbReference>
<reference evidence="3" key="1">
    <citation type="submission" date="2023-03" db="EMBL/GenBank/DDBJ databases">
        <title>Massive genome expansion in bonnet fungi (Mycena s.s.) driven by repeated elements and novel gene families across ecological guilds.</title>
        <authorList>
            <consortium name="Lawrence Berkeley National Laboratory"/>
            <person name="Harder C.B."/>
            <person name="Miyauchi S."/>
            <person name="Viragh M."/>
            <person name="Kuo A."/>
            <person name="Thoen E."/>
            <person name="Andreopoulos B."/>
            <person name="Lu D."/>
            <person name="Skrede I."/>
            <person name="Drula E."/>
            <person name="Henrissat B."/>
            <person name="Morin E."/>
            <person name="Kohler A."/>
            <person name="Barry K."/>
            <person name="LaButti K."/>
            <person name="Morin E."/>
            <person name="Salamov A."/>
            <person name="Lipzen A."/>
            <person name="Mereny Z."/>
            <person name="Hegedus B."/>
            <person name="Baldrian P."/>
            <person name="Stursova M."/>
            <person name="Weitz H."/>
            <person name="Taylor A."/>
            <person name="Grigoriev I.V."/>
            <person name="Nagy L.G."/>
            <person name="Martin F."/>
            <person name="Kauserud H."/>
        </authorList>
    </citation>
    <scope>NUCLEOTIDE SEQUENCE</scope>
    <source>
        <strain evidence="3">9144</strain>
    </source>
</reference>
<gene>
    <name evidence="3" type="ORF">GGX14DRAFT_405039</name>
</gene>
<sequence>MHGKLVDISDNLAQMSGKLGEITVRGIIWRDYPKLWGNKAQLPKEVFPDVSECMDHVPKVIAVVLCDTVQQALLCHAVYGYLVVRLRLLYNSESTPTDHGFTVGESTSSLISWSACVYTVKAVQLKAFADIISLQYRRYNSSFQKLGIAVNSLSAACDIVISIVLIFLLKLSKTGFKKSTALINKLIIFTFNTGILARSANQSQRSANRYISNCEQVAASPTTFIYIFFFLLLGRLYTNSLLVTLNSRDYITSASQSASGEQYSLDHTVRNATRVRNLYIPSTLHVSAHVFFKMPPRDQITIRIDKDTMHDFPLSSGDDLKSAPKANLNVAYYGRNHRNIP</sequence>
<dbReference type="Pfam" id="PF20152">
    <property type="entry name" value="DUF6534"/>
    <property type="match status" value="1"/>
</dbReference>
<evidence type="ECO:0000313" key="4">
    <source>
        <dbReference type="Proteomes" id="UP001219525"/>
    </source>
</evidence>
<name>A0AAD6XZP2_9AGAR</name>
<evidence type="ECO:0000256" key="1">
    <source>
        <dbReference type="SAM" id="Phobius"/>
    </source>
</evidence>
<feature type="domain" description="DUF6534" evidence="2">
    <location>
        <begin position="154"/>
        <end position="250"/>
    </location>
</feature>
<keyword evidence="4" id="KW-1185">Reference proteome</keyword>
<feature type="transmembrane region" description="Helical" evidence="1">
    <location>
        <begin position="217"/>
        <end position="237"/>
    </location>
</feature>
<feature type="transmembrane region" description="Helical" evidence="1">
    <location>
        <begin position="181"/>
        <end position="197"/>
    </location>
</feature>
<dbReference type="AlphaFoldDB" id="A0AAD6XZP2"/>
<keyword evidence="1" id="KW-0472">Membrane</keyword>
<keyword evidence="1" id="KW-0812">Transmembrane</keyword>
<accession>A0AAD6XZP2</accession>
<evidence type="ECO:0000259" key="2">
    <source>
        <dbReference type="Pfam" id="PF20152"/>
    </source>
</evidence>
<comment type="caution">
    <text evidence="3">The sequence shown here is derived from an EMBL/GenBank/DDBJ whole genome shotgun (WGS) entry which is preliminary data.</text>
</comment>
<dbReference type="PANTHER" id="PTHR40465">
    <property type="entry name" value="CHROMOSOME 1, WHOLE GENOME SHOTGUN SEQUENCE"/>
    <property type="match status" value="1"/>
</dbReference>